<organism evidence="1 2">
    <name type="scientific">Paraburkholderia humisilvae</name>
    <dbReference type="NCBI Taxonomy" id="627669"/>
    <lineage>
        <taxon>Bacteria</taxon>
        <taxon>Pseudomonadati</taxon>
        <taxon>Pseudomonadota</taxon>
        <taxon>Betaproteobacteria</taxon>
        <taxon>Burkholderiales</taxon>
        <taxon>Burkholderiaceae</taxon>
        <taxon>Paraburkholderia</taxon>
    </lineage>
</organism>
<proteinExistence type="predicted"/>
<accession>A0A6J5FC37</accession>
<dbReference type="Proteomes" id="UP000494363">
    <property type="component" value="Unassembled WGS sequence"/>
</dbReference>
<evidence type="ECO:0000313" key="1">
    <source>
        <dbReference type="EMBL" id="CAB3775017.1"/>
    </source>
</evidence>
<dbReference type="AlphaFoldDB" id="A0A6J5FC37"/>
<name>A0A6J5FC37_9BURK</name>
<keyword evidence="2" id="KW-1185">Reference proteome</keyword>
<evidence type="ECO:0000313" key="2">
    <source>
        <dbReference type="Proteomes" id="UP000494363"/>
    </source>
</evidence>
<gene>
    <name evidence="1" type="ORF">LMG29542_08399</name>
</gene>
<sequence>MPEDIQDGFGYAIHLAQAGDKHDDAKPRKGFGAAGALEVVSRTARVLTAQSMPGKSQTLCMCCNAFRRSRPAGSPPRNMDLIRARLKAAEALAKGEPK</sequence>
<dbReference type="EMBL" id="CADIKH010000232">
    <property type="protein sequence ID" value="CAB3775017.1"/>
    <property type="molecule type" value="Genomic_DNA"/>
</dbReference>
<protein>
    <submittedName>
        <fullName evidence="1">Uncharacterized protein</fullName>
    </submittedName>
</protein>
<reference evidence="1 2" key="1">
    <citation type="submission" date="2020-04" db="EMBL/GenBank/DDBJ databases">
        <authorList>
            <person name="De Canck E."/>
        </authorList>
    </citation>
    <scope>NUCLEOTIDE SEQUENCE [LARGE SCALE GENOMIC DNA]</scope>
    <source>
        <strain evidence="1 2">LMG 29542</strain>
    </source>
</reference>